<evidence type="ECO:0000313" key="2">
    <source>
        <dbReference type="EMBL" id="GHB05029.1"/>
    </source>
</evidence>
<keyword evidence="3" id="KW-1185">Reference proteome</keyword>
<organism evidence="2 3">
    <name type="scientific">Streptomyces chryseus</name>
    <dbReference type="NCBI Taxonomy" id="68186"/>
    <lineage>
        <taxon>Bacteria</taxon>
        <taxon>Bacillati</taxon>
        <taxon>Actinomycetota</taxon>
        <taxon>Actinomycetes</taxon>
        <taxon>Kitasatosporales</taxon>
        <taxon>Streptomycetaceae</taxon>
        <taxon>Streptomyces</taxon>
    </lineage>
</organism>
<gene>
    <name evidence="2" type="ORF">GCM10010346_30020</name>
</gene>
<comment type="caution">
    <text evidence="2">The sequence shown here is derived from an EMBL/GenBank/DDBJ whole genome shotgun (WGS) entry which is preliminary data.</text>
</comment>
<evidence type="ECO:0000256" key="1">
    <source>
        <dbReference type="SAM" id="MobiDB-lite"/>
    </source>
</evidence>
<evidence type="ECO:0000313" key="3">
    <source>
        <dbReference type="Proteomes" id="UP000599437"/>
    </source>
</evidence>
<name>A0ABQ3DLZ8_9ACTN</name>
<protein>
    <submittedName>
        <fullName evidence="2">Uncharacterized protein</fullName>
    </submittedName>
</protein>
<feature type="region of interest" description="Disordered" evidence="1">
    <location>
        <begin position="71"/>
        <end position="102"/>
    </location>
</feature>
<accession>A0ABQ3DLZ8</accession>
<feature type="region of interest" description="Disordered" evidence="1">
    <location>
        <begin position="117"/>
        <end position="158"/>
    </location>
</feature>
<proteinExistence type="predicted"/>
<sequence>MASGVRSSWEAFAANLCCSATWDSSWFQHGVERVGEVTELVLAALHADPVGQRSVPGHPCRIRDLCEWCEHPAGEDPSPDEAEHEQGDLRLGRGEGERAHKEVAVGRDLEKALGGVRYVAQQKHPHHGQQESADNGEEPGVAEGEFQAGAEPWASTHA</sequence>
<dbReference type="Proteomes" id="UP000599437">
    <property type="component" value="Unassembled WGS sequence"/>
</dbReference>
<feature type="compositionally biased region" description="Basic and acidic residues" evidence="1">
    <location>
        <begin position="84"/>
        <end position="102"/>
    </location>
</feature>
<dbReference type="EMBL" id="BMVO01000008">
    <property type="protein sequence ID" value="GHB05029.1"/>
    <property type="molecule type" value="Genomic_DNA"/>
</dbReference>
<reference evidence="3" key="1">
    <citation type="journal article" date="2019" name="Int. J. Syst. Evol. Microbiol.">
        <title>The Global Catalogue of Microorganisms (GCM) 10K type strain sequencing project: providing services to taxonomists for standard genome sequencing and annotation.</title>
        <authorList>
            <consortium name="The Broad Institute Genomics Platform"/>
            <consortium name="The Broad Institute Genome Sequencing Center for Infectious Disease"/>
            <person name="Wu L."/>
            <person name="Ma J."/>
        </authorList>
    </citation>
    <scope>NUCLEOTIDE SEQUENCE [LARGE SCALE GENOMIC DNA]</scope>
    <source>
        <strain evidence="3">JCM 4737</strain>
    </source>
</reference>